<protein>
    <submittedName>
        <fullName evidence="2">Uncharacterized protein</fullName>
    </submittedName>
</protein>
<evidence type="ECO:0000313" key="2">
    <source>
        <dbReference type="EMBL" id="QCT01763.1"/>
    </source>
</evidence>
<sequence length="62" mass="7187">MTSNPEGISISNDIADLLITDDRWSIEKFKTYYESSTFLSILFIVFTLVLVVRYYLKNNNSS</sequence>
<keyword evidence="1" id="KW-1133">Transmembrane helix</keyword>
<feature type="transmembrane region" description="Helical" evidence="1">
    <location>
        <begin position="37"/>
        <end position="56"/>
    </location>
</feature>
<proteinExistence type="predicted"/>
<dbReference type="KEGG" id="palo:E6C60_1045"/>
<dbReference type="EMBL" id="CP040396">
    <property type="protein sequence ID" value="QCT01763.1"/>
    <property type="molecule type" value="Genomic_DNA"/>
</dbReference>
<reference evidence="2 3" key="1">
    <citation type="submission" date="2019-05" db="EMBL/GenBank/DDBJ databases">
        <authorList>
            <person name="Chen C."/>
        </authorList>
    </citation>
    <scope>NUCLEOTIDE SEQUENCE [LARGE SCALE GENOMIC DNA]</scope>
    <source>
        <strain evidence="2 3">HB172198</strain>
    </source>
</reference>
<dbReference type="AlphaFoldDB" id="A0A4P8XHU3"/>
<evidence type="ECO:0000313" key="3">
    <source>
        <dbReference type="Proteomes" id="UP000300879"/>
    </source>
</evidence>
<keyword evidence="1" id="KW-0472">Membrane</keyword>
<evidence type="ECO:0000256" key="1">
    <source>
        <dbReference type="SAM" id="Phobius"/>
    </source>
</evidence>
<name>A0A4P8XHU3_9BACL</name>
<organism evidence="2 3">
    <name type="scientific">Paenibacillus algicola</name>
    <dbReference type="NCBI Taxonomy" id="2565926"/>
    <lineage>
        <taxon>Bacteria</taxon>
        <taxon>Bacillati</taxon>
        <taxon>Bacillota</taxon>
        <taxon>Bacilli</taxon>
        <taxon>Bacillales</taxon>
        <taxon>Paenibacillaceae</taxon>
        <taxon>Paenibacillus</taxon>
    </lineage>
</organism>
<dbReference type="Proteomes" id="UP000300879">
    <property type="component" value="Chromosome"/>
</dbReference>
<accession>A0A4P8XHU3</accession>
<gene>
    <name evidence="2" type="ORF">E6C60_1045</name>
</gene>
<keyword evidence="3" id="KW-1185">Reference proteome</keyword>
<keyword evidence="1" id="KW-0812">Transmembrane</keyword>